<evidence type="ECO:0000256" key="6">
    <source>
        <dbReference type="SAM" id="MobiDB-lite"/>
    </source>
</evidence>
<dbReference type="CDD" id="cd19499">
    <property type="entry name" value="RecA-like_ClpB_Hsp104-like"/>
    <property type="match status" value="1"/>
</dbReference>
<dbReference type="Pfam" id="PF10431">
    <property type="entry name" value="ClpB_D2-small"/>
    <property type="match status" value="1"/>
</dbReference>
<dbReference type="InterPro" id="IPR019489">
    <property type="entry name" value="Clp_ATPase_C"/>
</dbReference>
<comment type="caution">
    <text evidence="9">The sequence shown here is derived from an EMBL/GenBank/DDBJ whole genome shotgun (WGS) entry which is preliminary data.</text>
</comment>
<dbReference type="NCBIfam" id="TIGR03345">
    <property type="entry name" value="VI_ClpV1"/>
    <property type="match status" value="1"/>
</dbReference>
<proteinExistence type="inferred from homology"/>
<dbReference type="AlphaFoldDB" id="A0A543K4G0"/>
<dbReference type="InterPro" id="IPR018368">
    <property type="entry name" value="ClpA/B_CS1"/>
</dbReference>
<dbReference type="SMART" id="SM00382">
    <property type="entry name" value="AAA"/>
    <property type="match status" value="2"/>
</dbReference>
<dbReference type="InterPro" id="IPR050130">
    <property type="entry name" value="ClpA_ClpB"/>
</dbReference>
<accession>A0A543K4G0</accession>
<dbReference type="Proteomes" id="UP000320582">
    <property type="component" value="Unassembled WGS sequence"/>
</dbReference>
<dbReference type="Pfam" id="PF17871">
    <property type="entry name" value="AAA_lid_9"/>
    <property type="match status" value="1"/>
</dbReference>
<evidence type="ECO:0000259" key="8">
    <source>
        <dbReference type="SMART" id="SM01086"/>
    </source>
</evidence>
<dbReference type="Pfam" id="PF02861">
    <property type="entry name" value="Clp_N"/>
    <property type="match status" value="1"/>
</dbReference>
<organism evidence="9 10">
    <name type="scientific">Roseinatronobacter monicus</name>
    <dbReference type="NCBI Taxonomy" id="393481"/>
    <lineage>
        <taxon>Bacteria</taxon>
        <taxon>Pseudomonadati</taxon>
        <taxon>Pseudomonadota</taxon>
        <taxon>Alphaproteobacteria</taxon>
        <taxon>Rhodobacterales</taxon>
        <taxon>Paracoccaceae</taxon>
        <taxon>Roseinatronobacter</taxon>
    </lineage>
</organism>
<dbReference type="InterPro" id="IPR041546">
    <property type="entry name" value="ClpA/ClpB_AAA_lid"/>
</dbReference>
<evidence type="ECO:0000256" key="3">
    <source>
        <dbReference type="ARBA" id="ARBA00022741"/>
    </source>
</evidence>
<dbReference type="RefSeq" id="WP_142085576.1">
    <property type="nucleotide sequence ID" value="NZ_VFPT01000004.1"/>
</dbReference>
<dbReference type="OrthoDB" id="9803641at2"/>
<sequence length="915" mass="100174">MLRISKERIIERLNPHTRQALQRASELCIEASGYEVTVSHYLLALLDQPSNDVSRMLSNLKRDPSVWATKLRQSLETMRRGARELPQFSPMLLELLQDALLLTTADLGEDDIRTGAVLIACARNADRYCHFYIFAEFEAIDPAAMTTGFAELARGSVEGKSPRETARKAEGPALQSESALQKFGRNITDEARIGKIDPVFCRDAEISLMTDVLCRRRKNNPILVGDPGVGKTAVAEGLAMKIIEDDVPEPLKGAALWELDLGALQAGASVKGEFERRLKAVLDEVLGSAEKIVLFIDEAHTLIGGGGQAGGSDAANLLKPALARGELRAIAATTWSEYKKYFEKDAALARRFQVIKLDEPSVTQAVTILQGLRPAYEQLHGVYISDAALRAAAELSARYLTGRQLPDKAFDVLDTACVRVAATLAATPLGLDVLRKRIAMEERAAESAARDRRVAAEGAEEDGPARIESLERLREETAALESRWAEEKTIVAQILEKRRTVTTLDAAPEDLAIDEDEAPTGNAATAPCQPMDPAVTDPETLRAEIRDLSRALAQLRGNDPPLVNFEVNAASIGQVVSDWTGVPASNMSDDDAARVLQLGDELRAVVRGQDDALAVIHDRLKAARLDIVRANTPRGVFLLVGPSGVGKTETAEQVARLLYGGRQFLTIINMSEYQEKHTVSRLIGSPPGYVGFGEGGVLTEAIRKMPYSVVLLDEVEKAHPDIMNLFYQVFDKGVLNDGEGREIDCKNAVFFMTSNLGSEALMQNRETVVGASMEALEKALRPHLEGHFKSALLARMRILCFKPLDHETIRAIIKLKLITQAARLAEVRGIELIWDNATEDQIAGLCAHAENGARMTDQVIERWILPPIAEEALERTIKLEPLERIEVTARDGGFEVTFLPQIAERVHSDIAAQVA</sequence>
<keyword evidence="3" id="KW-0547">Nucleotide-binding</keyword>
<evidence type="ECO:0000256" key="5">
    <source>
        <dbReference type="ARBA" id="ARBA00023186"/>
    </source>
</evidence>
<dbReference type="GO" id="GO:0005737">
    <property type="term" value="C:cytoplasm"/>
    <property type="evidence" value="ECO:0007669"/>
    <property type="project" value="TreeGrafter"/>
</dbReference>
<dbReference type="InterPro" id="IPR004176">
    <property type="entry name" value="Clp_R_N"/>
</dbReference>
<comment type="similarity">
    <text evidence="1">Belongs to the ClpA/ClpB family.</text>
</comment>
<dbReference type="SUPFAM" id="SSF52540">
    <property type="entry name" value="P-loop containing nucleoside triphosphate hydrolases"/>
    <property type="match status" value="2"/>
</dbReference>
<dbReference type="SMART" id="SM01086">
    <property type="entry name" value="ClpB_D2-small"/>
    <property type="match status" value="1"/>
</dbReference>
<dbReference type="GO" id="GO:0016887">
    <property type="term" value="F:ATP hydrolysis activity"/>
    <property type="evidence" value="ECO:0007669"/>
    <property type="project" value="InterPro"/>
</dbReference>
<dbReference type="PANTHER" id="PTHR11638">
    <property type="entry name" value="ATP-DEPENDENT CLP PROTEASE"/>
    <property type="match status" value="1"/>
</dbReference>
<dbReference type="InterPro" id="IPR017729">
    <property type="entry name" value="ATPase_T6SS_ClpV1"/>
</dbReference>
<dbReference type="InterPro" id="IPR001270">
    <property type="entry name" value="ClpA/B"/>
</dbReference>
<evidence type="ECO:0000256" key="4">
    <source>
        <dbReference type="ARBA" id="ARBA00022840"/>
    </source>
</evidence>
<keyword evidence="2" id="KW-0677">Repeat</keyword>
<dbReference type="Gene3D" id="1.10.1780.10">
    <property type="entry name" value="Clp, N-terminal domain"/>
    <property type="match status" value="1"/>
</dbReference>
<name>A0A543K4G0_9RHOB</name>
<evidence type="ECO:0000259" key="7">
    <source>
        <dbReference type="SMART" id="SM00382"/>
    </source>
</evidence>
<feature type="domain" description="AAA+ ATPase" evidence="7">
    <location>
        <begin position="633"/>
        <end position="793"/>
    </location>
</feature>
<dbReference type="InterPro" id="IPR036628">
    <property type="entry name" value="Clp_N_dom_sf"/>
</dbReference>
<dbReference type="Pfam" id="PF00004">
    <property type="entry name" value="AAA"/>
    <property type="match status" value="1"/>
</dbReference>
<dbReference type="EMBL" id="VFPT01000004">
    <property type="protein sequence ID" value="TQM89967.1"/>
    <property type="molecule type" value="Genomic_DNA"/>
</dbReference>
<feature type="region of interest" description="Disordered" evidence="6">
    <location>
        <begin position="514"/>
        <end position="535"/>
    </location>
</feature>
<dbReference type="PANTHER" id="PTHR11638:SF181">
    <property type="entry name" value="ATPASE SUBUNIT OF ATP-DEPENDENT PROTEASE"/>
    <property type="match status" value="1"/>
</dbReference>
<evidence type="ECO:0000313" key="10">
    <source>
        <dbReference type="Proteomes" id="UP000320582"/>
    </source>
</evidence>
<dbReference type="CDD" id="cd00009">
    <property type="entry name" value="AAA"/>
    <property type="match status" value="1"/>
</dbReference>
<feature type="domain" description="AAA+ ATPase" evidence="7">
    <location>
        <begin position="217"/>
        <end position="362"/>
    </location>
</feature>
<keyword evidence="10" id="KW-1185">Reference proteome</keyword>
<feature type="domain" description="Clp ATPase C-terminal" evidence="8">
    <location>
        <begin position="804"/>
        <end position="896"/>
    </location>
</feature>
<keyword evidence="4" id="KW-0067">ATP-binding</keyword>
<evidence type="ECO:0000256" key="2">
    <source>
        <dbReference type="ARBA" id="ARBA00022737"/>
    </source>
</evidence>
<protein>
    <submittedName>
        <fullName evidence="9">Type VI secretion system protein VasG</fullName>
    </submittedName>
</protein>
<dbReference type="Gene3D" id="3.40.50.300">
    <property type="entry name" value="P-loop containing nucleotide triphosphate hydrolases"/>
    <property type="match status" value="3"/>
</dbReference>
<dbReference type="Pfam" id="PF07724">
    <property type="entry name" value="AAA_2"/>
    <property type="match status" value="1"/>
</dbReference>
<gene>
    <name evidence="9" type="ORF">BD293_4286</name>
</gene>
<keyword evidence="5" id="KW-0143">Chaperone</keyword>
<dbReference type="PRINTS" id="PR00300">
    <property type="entry name" value="CLPPROTEASEA"/>
</dbReference>
<dbReference type="InterPro" id="IPR003959">
    <property type="entry name" value="ATPase_AAA_core"/>
</dbReference>
<dbReference type="GO" id="GO:0034605">
    <property type="term" value="P:cellular response to heat"/>
    <property type="evidence" value="ECO:0007669"/>
    <property type="project" value="TreeGrafter"/>
</dbReference>
<dbReference type="InterPro" id="IPR003593">
    <property type="entry name" value="AAA+_ATPase"/>
</dbReference>
<dbReference type="Gene3D" id="1.10.8.60">
    <property type="match status" value="1"/>
</dbReference>
<reference evidence="9 10" key="1">
    <citation type="submission" date="2019-06" db="EMBL/GenBank/DDBJ databases">
        <title>Genomic Encyclopedia of Archaeal and Bacterial Type Strains, Phase II (KMG-II): from individual species to whole genera.</title>
        <authorList>
            <person name="Goeker M."/>
        </authorList>
    </citation>
    <scope>NUCLEOTIDE SEQUENCE [LARGE SCALE GENOMIC DNA]</scope>
    <source>
        <strain evidence="9 10">DSM 18423</strain>
    </source>
</reference>
<evidence type="ECO:0000256" key="1">
    <source>
        <dbReference type="ARBA" id="ARBA00008675"/>
    </source>
</evidence>
<dbReference type="PROSITE" id="PS00870">
    <property type="entry name" value="CLPAB_1"/>
    <property type="match status" value="1"/>
</dbReference>
<dbReference type="SUPFAM" id="SSF81923">
    <property type="entry name" value="Double Clp-N motif"/>
    <property type="match status" value="1"/>
</dbReference>
<dbReference type="GO" id="GO:0005524">
    <property type="term" value="F:ATP binding"/>
    <property type="evidence" value="ECO:0007669"/>
    <property type="project" value="UniProtKB-KW"/>
</dbReference>
<dbReference type="InterPro" id="IPR027417">
    <property type="entry name" value="P-loop_NTPase"/>
</dbReference>
<evidence type="ECO:0000313" key="9">
    <source>
        <dbReference type="EMBL" id="TQM89967.1"/>
    </source>
</evidence>